<dbReference type="AlphaFoldDB" id="A0A1H4YNU3"/>
<keyword evidence="2" id="KW-0813">Transport</keyword>
<evidence type="ECO:0000256" key="3">
    <source>
        <dbReference type="ARBA" id="ARBA00022475"/>
    </source>
</evidence>
<dbReference type="STRING" id="53406.SAMN05421553_2211"/>
<accession>A0A1H4YNU3</accession>
<evidence type="ECO:0000256" key="4">
    <source>
        <dbReference type="ARBA" id="ARBA00022519"/>
    </source>
</evidence>
<evidence type="ECO:0000256" key="9">
    <source>
        <dbReference type="SAM" id="MobiDB-lite"/>
    </source>
</evidence>
<dbReference type="Proteomes" id="UP000242849">
    <property type="component" value="Unassembled WGS sequence"/>
</dbReference>
<keyword evidence="5 10" id="KW-0812">Transmembrane</keyword>
<evidence type="ECO:0000259" key="11">
    <source>
        <dbReference type="Pfam" id="PF11356"/>
    </source>
</evidence>
<dbReference type="RefSeq" id="WP_090380328.1">
    <property type="nucleotide sequence ID" value="NZ_FNSC01000001.1"/>
</dbReference>
<proteinExistence type="predicted"/>
<reference evidence="13" key="1">
    <citation type="submission" date="2016-10" db="EMBL/GenBank/DDBJ databases">
        <authorList>
            <person name="Varghese N."/>
            <person name="Submissions S."/>
        </authorList>
    </citation>
    <scope>NUCLEOTIDE SEQUENCE [LARGE SCALE GENOMIC DNA]</scope>
    <source>
        <strain evidence="13">DSM 12111</strain>
    </source>
</reference>
<keyword evidence="8 10" id="KW-0472">Membrane</keyword>
<feature type="domain" description="Type II secretion system protein GspC N-terminal" evidence="11">
    <location>
        <begin position="29"/>
        <end position="148"/>
    </location>
</feature>
<protein>
    <submittedName>
        <fullName evidence="12">General secretion pathway protein C</fullName>
    </submittedName>
</protein>
<dbReference type="OrthoDB" id="6886683at2"/>
<keyword evidence="3" id="KW-1003">Cell membrane</keyword>
<evidence type="ECO:0000256" key="10">
    <source>
        <dbReference type="SAM" id="Phobius"/>
    </source>
</evidence>
<gene>
    <name evidence="12" type="ORF">SAMN05421553_2211</name>
</gene>
<keyword evidence="4" id="KW-0997">Cell inner membrane</keyword>
<feature type="region of interest" description="Disordered" evidence="9">
    <location>
        <begin position="141"/>
        <end position="176"/>
    </location>
</feature>
<evidence type="ECO:0000256" key="6">
    <source>
        <dbReference type="ARBA" id="ARBA00022927"/>
    </source>
</evidence>
<dbReference type="EMBL" id="FNSC01000001">
    <property type="protein sequence ID" value="SED19639.1"/>
    <property type="molecule type" value="Genomic_DNA"/>
</dbReference>
<comment type="subcellular location">
    <subcellularLocation>
        <location evidence="1">Cell inner membrane</location>
    </subcellularLocation>
</comment>
<sequence>MLQPSQPAQPVISEHLITGVCLLLLLAGSISLAYQGAAFWRLLHSPINLTPVQQAPVQPVIDQQQLAKLFGVPLLDSSGPAPATALQLTLMAAFNHPQSSRSSAIIGRDGQVPERFMVGATIAPGVTLESVQRQHATLLRHGRRESLHFPDKPSQPLTPAANPIASGLLSQASSRN</sequence>
<evidence type="ECO:0000256" key="5">
    <source>
        <dbReference type="ARBA" id="ARBA00022692"/>
    </source>
</evidence>
<keyword evidence="6" id="KW-0653">Protein transport</keyword>
<feature type="transmembrane region" description="Helical" evidence="10">
    <location>
        <begin position="12"/>
        <end position="34"/>
    </location>
</feature>
<name>A0A1H4YNU3_PSEAG</name>
<keyword evidence="13" id="KW-1185">Reference proteome</keyword>
<evidence type="ECO:0000256" key="7">
    <source>
        <dbReference type="ARBA" id="ARBA00022989"/>
    </source>
</evidence>
<evidence type="ECO:0000256" key="2">
    <source>
        <dbReference type="ARBA" id="ARBA00022448"/>
    </source>
</evidence>
<dbReference type="GO" id="GO:0005886">
    <property type="term" value="C:plasma membrane"/>
    <property type="evidence" value="ECO:0007669"/>
    <property type="project" value="UniProtKB-SubCell"/>
</dbReference>
<evidence type="ECO:0000313" key="12">
    <source>
        <dbReference type="EMBL" id="SED19639.1"/>
    </source>
</evidence>
<organism evidence="12 13">
    <name type="scientific">Pseudomonas anguilliseptica</name>
    <dbReference type="NCBI Taxonomy" id="53406"/>
    <lineage>
        <taxon>Bacteria</taxon>
        <taxon>Pseudomonadati</taxon>
        <taxon>Pseudomonadota</taxon>
        <taxon>Gammaproteobacteria</taxon>
        <taxon>Pseudomonadales</taxon>
        <taxon>Pseudomonadaceae</taxon>
        <taxon>Pseudomonas</taxon>
    </lineage>
</organism>
<dbReference type="GO" id="GO:0015031">
    <property type="term" value="P:protein transport"/>
    <property type="evidence" value="ECO:0007669"/>
    <property type="project" value="UniProtKB-KW"/>
</dbReference>
<dbReference type="Pfam" id="PF11356">
    <property type="entry name" value="T2SSC"/>
    <property type="match status" value="1"/>
</dbReference>
<evidence type="ECO:0000256" key="8">
    <source>
        <dbReference type="ARBA" id="ARBA00023136"/>
    </source>
</evidence>
<evidence type="ECO:0000256" key="1">
    <source>
        <dbReference type="ARBA" id="ARBA00004533"/>
    </source>
</evidence>
<dbReference type="InterPro" id="IPR024961">
    <property type="entry name" value="T2SS_GspC_N"/>
</dbReference>
<evidence type="ECO:0000313" key="13">
    <source>
        <dbReference type="Proteomes" id="UP000242849"/>
    </source>
</evidence>
<dbReference type="Gene3D" id="2.30.30.830">
    <property type="match status" value="1"/>
</dbReference>
<keyword evidence="7 10" id="KW-1133">Transmembrane helix</keyword>